<organism evidence="2 3">
    <name type="scientific">Bradyrhizobium canariense</name>
    <dbReference type="NCBI Taxonomy" id="255045"/>
    <lineage>
        <taxon>Bacteria</taxon>
        <taxon>Pseudomonadati</taxon>
        <taxon>Pseudomonadota</taxon>
        <taxon>Alphaproteobacteria</taxon>
        <taxon>Hyphomicrobiales</taxon>
        <taxon>Nitrobacteraceae</taxon>
        <taxon>Bradyrhizobium</taxon>
    </lineage>
</organism>
<dbReference type="PANTHER" id="PTHR42792">
    <property type="entry name" value="FLAGELLIN"/>
    <property type="match status" value="1"/>
</dbReference>
<dbReference type="EMBL" id="LT629750">
    <property type="protein sequence ID" value="SDR85157.1"/>
    <property type="molecule type" value="Genomic_DNA"/>
</dbReference>
<dbReference type="SUPFAM" id="SSF64518">
    <property type="entry name" value="Phase 1 flagellin"/>
    <property type="match status" value="1"/>
</dbReference>
<evidence type="ECO:0000256" key="1">
    <source>
        <dbReference type="SAM" id="MobiDB-lite"/>
    </source>
</evidence>
<dbReference type="GO" id="GO:0009288">
    <property type="term" value="C:bacterial-type flagellum"/>
    <property type="evidence" value="ECO:0007669"/>
    <property type="project" value="InterPro"/>
</dbReference>
<feature type="region of interest" description="Disordered" evidence="1">
    <location>
        <begin position="217"/>
        <end position="241"/>
    </location>
</feature>
<feature type="compositionally biased region" description="Polar residues" evidence="1">
    <location>
        <begin position="232"/>
        <end position="241"/>
    </location>
</feature>
<evidence type="ECO:0000313" key="2">
    <source>
        <dbReference type="EMBL" id="SDR85157.1"/>
    </source>
</evidence>
<evidence type="ECO:0000313" key="3">
    <source>
        <dbReference type="Proteomes" id="UP000243904"/>
    </source>
</evidence>
<keyword evidence="2" id="KW-0969">Cilium</keyword>
<keyword evidence="2" id="KW-0966">Cell projection</keyword>
<name>A0A1H1MER9_9BRAD</name>
<dbReference type="PANTHER" id="PTHR42792:SF1">
    <property type="entry name" value="FLAGELLAR HOOK-ASSOCIATED PROTEIN 3"/>
    <property type="match status" value="1"/>
</dbReference>
<dbReference type="RefSeq" id="WP_146686005.1">
    <property type="nucleotide sequence ID" value="NZ_LT629750.1"/>
</dbReference>
<feature type="compositionally biased region" description="Low complexity" evidence="1">
    <location>
        <begin position="217"/>
        <end position="231"/>
    </location>
</feature>
<protein>
    <submittedName>
        <fullName evidence="2">Flagellin N-terminal helical region</fullName>
    </submittedName>
</protein>
<reference evidence="3" key="1">
    <citation type="submission" date="2016-10" db="EMBL/GenBank/DDBJ databases">
        <authorList>
            <person name="Varghese N."/>
            <person name="Submissions S."/>
        </authorList>
    </citation>
    <scope>NUCLEOTIDE SEQUENCE [LARGE SCALE GENOMIC DNA]</scope>
    <source>
        <strain evidence="3">GAS369</strain>
    </source>
</reference>
<dbReference type="GO" id="GO:0005198">
    <property type="term" value="F:structural molecule activity"/>
    <property type="evidence" value="ECO:0007669"/>
    <property type="project" value="InterPro"/>
</dbReference>
<proteinExistence type="predicted"/>
<dbReference type="InterPro" id="IPR001492">
    <property type="entry name" value="Flagellin"/>
</dbReference>
<dbReference type="Proteomes" id="UP000243904">
    <property type="component" value="Chromosome I"/>
</dbReference>
<dbReference type="AlphaFoldDB" id="A0A1H1MER9"/>
<keyword evidence="3" id="KW-1185">Reference proteome</keyword>
<gene>
    <name evidence="2" type="ORF">SAMN05444158_0198</name>
</gene>
<keyword evidence="2" id="KW-0282">Flagellum</keyword>
<sequence>MSISSINYGASVLGQSVQNLNNQLTTLSTQLSTGVKATNYAGMGVNEGFAIAARAQLSNITAFGTTMTNVNTIISAANTALQALSDSSGTVQNAASATPQTLDSTGQTVGQENAATQFSSMVGILNTQVGDRYIFSGSAINTPAVASATSIMNGTGTQAGLKQVIAERLQADQGTNGMGRLVVSSPTPTSVQVGEDVAGSPFGLKLNSVSSTLTGATVSGPSGSPASVSVSLGATNPNPGDQVNFTFNLPDGTTQNVQLTATNTTPPPAGSFTIGATPTATAANLNAALTSSIGTVVNTSLVAASAVEAGDNFFDTDSTATGSVANNQNTVPVPVTGATALTGAAGTNSLASGFTASDTLTVNGKTITFSTTAATSTDANGGVINLGTGTVQDVLKAIDEITGTSTPSTASGGVVTLNDDAGSLSVTGSPSSALAALGFSGTVAGTTAGGSVVNSQATTPAPVPITGATALSGAPGTDSLSTSFAAGDTINVNGSTIQFYNSSTTPPTTAGRAANTTYVDLATATVSNLLGDIDQITGSSTPSTISGGVITIHTDDASTLNITSSNPNALKALGFSSSPVTAIQPPLRVSGSPLGSATSLTSGASDTVAWYTGNSGPGSARDSSTARIDTSETVDFGAQANEQAIRTQLQNIAVYAAFTASPTGTNSAAQINALSQSIAANLSPKAGQQSIADIQTEFSNAQTQIQAATARQTQTQTMMQNMIDQTEDISTDQVASQLLALQNSLQASYQATSMLSQLSLTKYLPAGG</sequence>
<accession>A0A1H1MER9</accession>